<organism evidence="2 3">
    <name type="scientific">Kutzneria buriramensis</name>
    <dbReference type="NCBI Taxonomy" id="1045776"/>
    <lineage>
        <taxon>Bacteria</taxon>
        <taxon>Bacillati</taxon>
        <taxon>Actinomycetota</taxon>
        <taxon>Actinomycetes</taxon>
        <taxon>Pseudonocardiales</taxon>
        <taxon>Pseudonocardiaceae</taxon>
        <taxon>Kutzneria</taxon>
    </lineage>
</organism>
<comment type="caution">
    <text evidence="2">The sequence shown here is derived from an EMBL/GenBank/DDBJ whole genome shotgun (WGS) entry which is preliminary data.</text>
</comment>
<feature type="region of interest" description="Disordered" evidence="1">
    <location>
        <begin position="121"/>
        <end position="187"/>
    </location>
</feature>
<protein>
    <recommendedName>
        <fullName evidence="4">Helix-turn-helix protein</fullName>
    </recommendedName>
</protein>
<evidence type="ECO:0000256" key="1">
    <source>
        <dbReference type="SAM" id="MobiDB-lite"/>
    </source>
</evidence>
<gene>
    <name evidence="2" type="ORF">BCF44_101508</name>
</gene>
<accession>A0A3E0I9S1</accession>
<dbReference type="EMBL" id="QUNO01000001">
    <property type="protein sequence ID" value="REH55484.1"/>
    <property type="molecule type" value="Genomic_DNA"/>
</dbReference>
<proteinExistence type="predicted"/>
<feature type="compositionally biased region" description="Low complexity" evidence="1">
    <location>
        <begin position="168"/>
        <end position="187"/>
    </location>
</feature>
<name>A0A3E0I9S1_9PSEU</name>
<sequence>MASKAERDEVRAWMLELGCPLERIATEMAQRFGARPRLAWRYALGWTQVQLAHRYNRANPGRAISAERVSECENWPASRGRPSLQYLLGLARAYGNGCSALKLADLDDLRAMPEHERELLLAGPAGGGPRRTPLPLGQPLDAPSPVNSPSVSTTARSQQARSYRRRWSAGASSGSGADSASGTQVAR</sequence>
<evidence type="ECO:0000313" key="3">
    <source>
        <dbReference type="Proteomes" id="UP000256269"/>
    </source>
</evidence>
<dbReference type="Proteomes" id="UP000256269">
    <property type="component" value="Unassembled WGS sequence"/>
</dbReference>
<dbReference type="AlphaFoldDB" id="A0A3E0I9S1"/>
<keyword evidence="3" id="KW-1185">Reference proteome</keyword>
<evidence type="ECO:0008006" key="4">
    <source>
        <dbReference type="Google" id="ProtNLM"/>
    </source>
</evidence>
<evidence type="ECO:0000313" key="2">
    <source>
        <dbReference type="EMBL" id="REH55484.1"/>
    </source>
</evidence>
<reference evidence="2 3" key="1">
    <citation type="submission" date="2018-08" db="EMBL/GenBank/DDBJ databases">
        <title>Genomic Encyclopedia of Archaeal and Bacterial Type Strains, Phase II (KMG-II): from individual species to whole genera.</title>
        <authorList>
            <person name="Goeker M."/>
        </authorList>
    </citation>
    <scope>NUCLEOTIDE SEQUENCE [LARGE SCALE GENOMIC DNA]</scope>
    <source>
        <strain evidence="2 3">DSM 45791</strain>
    </source>
</reference>
<feature type="compositionally biased region" description="Low complexity" evidence="1">
    <location>
        <begin position="130"/>
        <end position="161"/>
    </location>
</feature>